<evidence type="ECO:0000313" key="3">
    <source>
        <dbReference type="Proteomes" id="UP001432062"/>
    </source>
</evidence>
<dbReference type="Proteomes" id="UP001432062">
    <property type="component" value="Chromosome"/>
</dbReference>
<organism evidence="2 3">
    <name type="scientific">Nocardia vinacea</name>
    <dbReference type="NCBI Taxonomy" id="96468"/>
    <lineage>
        <taxon>Bacteria</taxon>
        <taxon>Bacillati</taxon>
        <taxon>Actinomycetota</taxon>
        <taxon>Actinomycetes</taxon>
        <taxon>Mycobacteriales</taxon>
        <taxon>Nocardiaceae</taxon>
        <taxon>Nocardia</taxon>
    </lineage>
</organism>
<reference evidence="2" key="1">
    <citation type="submission" date="2022-10" db="EMBL/GenBank/DDBJ databases">
        <title>The complete genomes of actinobacterial strains from the NBC collection.</title>
        <authorList>
            <person name="Joergensen T.S."/>
            <person name="Alvarez Arevalo M."/>
            <person name="Sterndorff E.B."/>
            <person name="Faurdal D."/>
            <person name="Vuksanovic O."/>
            <person name="Mourched A.-S."/>
            <person name="Charusanti P."/>
            <person name="Shaw S."/>
            <person name="Blin K."/>
            <person name="Weber T."/>
        </authorList>
    </citation>
    <scope>NUCLEOTIDE SEQUENCE</scope>
    <source>
        <strain evidence="2">NBC_01482</strain>
    </source>
</reference>
<dbReference type="Gene3D" id="3.30.70.100">
    <property type="match status" value="1"/>
</dbReference>
<dbReference type="PROSITE" id="PS51725">
    <property type="entry name" value="ABM"/>
    <property type="match status" value="1"/>
</dbReference>
<proteinExistence type="predicted"/>
<dbReference type="Pfam" id="PF03992">
    <property type="entry name" value="ABM"/>
    <property type="match status" value="1"/>
</dbReference>
<dbReference type="InterPro" id="IPR007138">
    <property type="entry name" value="ABM_dom"/>
</dbReference>
<gene>
    <name evidence="2" type="ORF">OG563_33915</name>
</gene>
<keyword evidence="2" id="KW-0560">Oxidoreductase</keyword>
<evidence type="ECO:0000313" key="2">
    <source>
        <dbReference type="EMBL" id="WUV44141.1"/>
    </source>
</evidence>
<protein>
    <submittedName>
        <fullName evidence="2">Antibiotic biosynthesis monooxygenase</fullName>
    </submittedName>
</protein>
<dbReference type="RefSeq" id="WP_327097497.1">
    <property type="nucleotide sequence ID" value="NZ_CP109149.1"/>
</dbReference>
<dbReference type="SUPFAM" id="SSF54909">
    <property type="entry name" value="Dimeric alpha+beta barrel"/>
    <property type="match status" value="1"/>
</dbReference>
<dbReference type="InterPro" id="IPR050744">
    <property type="entry name" value="AI-2_Isomerase_LsrG"/>
</dbReference>
<keyword evidence="2" id="KW-0503">Monooxygenase</keyword>
<dbReference type="EMBL" id="CP109441">
    <property type="protein sequence ID" value="WUV44141.1"/>
    <property type="molecule type" value="Genomic_DNA"/>
</dbReference>
<dbReference type="GO" id="GO:0004497">
    <property type="term" value="F:monooxygenase activity"/>
    <property type="evidence" value="ECO:0007669"/>
    <property type="project" value="UniProtKB-KW"/>
</dbReference>
<dbReference type="PANTHER" id="PTHR33336:SF15">
    <property type="entry name" value="ABM DOMAIN-CONTAINING PROTEIN"/>
    <property type="match status" value="1"/>
</dbReference>
<keyword evidence="3" id="KW-1185">Reference proteome</keyword>
<name>A0ABZ1YPF5_9NOCA</name>
<dbReference type="InterPro" id="IPR011008">
    <property type="entry name" value="Dimeric_a/b-barrel"/>
</dbReference>
<feature type="domain" description="ABM" evidence="1">
    <location>
        <begin position="2"/>
        <end position="91"/>
    </location>
</feature>
<sequence length="95" mass="10929">MISVIAQAILKDGKGPEFESIIARLVKQVAEHEPGNLTYRLVRSQTDPNDYRFFELYSDRVAFESHSRSEHFRSAWKLMTPLMASAPKIELFDTV</sequence>
<accession>A0ABZ1YPF5</accession>
<dbReference type="PANTHER" id="PTHR33336">
    <property type="entry name" value="QUINOL MONOOXYGENASE YGIN-RELATED"/>
    <property type="match status" value="1"/>
</dbReference>
<evidence type="ECO:0000259" key="1">
    <source>
        <dbReference type="PROSITE" id="PS51725"/>
    </source>
</evidence>